<dbReference type="EMBL" id="CAADHY010000015">
    <property type="protein sequence ID" value="VFR21415.1"/>
    <property type="molecule type" value="Genomic_DNA"/>
</dbReference>
<reference evidence="6" key="1">
    <citation type="submission" date="2019-03" db="EMBL/GenBank/DDBJ databases">
        <authorList>
            <person name="Danneels B."/>
        </authorList>
    </citation>
    <scope>NUCLEOTIDE SEQUENCE</scope>
</reference>
<protein>
    <submittedName>
        <fullName evidence="6">Major facilitator superfamily MFS_1</fullName>
    </submittedName>
</protein>
<dbReference type="AlphaFoldDB" id="A0A484XJN8"/>
<evidence type="ECO:0000313" key="3">
    <source>
        <dbReference type="EMBL" id="VFR82266.1"/>
    </source>
</evidence>
<dbReference type="EMBL" id="CAADIM010000029">
    <property type="protein sequence ID" value="VFR88204.1"/>
    <property type="molecule type" value="Genomic_DNA"/>
</dbReference>
<dbReference type="EMBL" id="CAADIZ010000018">
    <property type="protein sequence ID" value="VFS22923.1"/>
    <property type="molecule type" value="Genomic_DNA"/>
</dbReference>
<name>A0A484XJN8_9ZZZZ</name>
<evidence type="ECO:0000313" key="6">
    <source>
        <dbReference type="EMBL" id="VFS22923.1"/>
    </source>
</evidence>
<evidence type="ECO:0000313" key="4">
    <source>
        <dbReference type="EMBL" id="VFR85014.1"/>
    </source>
</evidence>
<proteinExistence type="predicted"/>
<evidence type="ECO:0000313" key="1">
    <source>
        <dbReference type="EMBL" id="VFR21415.1"/>
    </source>
</evidence>
<accession>A0A484XJN8</accession>
<dbReference type="EMBL" id="CAADIP010000006">
    <property type="protein sequence ID" value="VFR82266.1"/>
    <property type="molecule type" value="Genomic_DNA"/>
</dbReference>
<sequence length="38" mass="3975">MALVLVPGSLAGRALLAAFWSLAFSGVPVAWSDWVAPF</sequence>
<evidence type="ECO:0000313" key="2">
    <source>
        <dbReference type="EMBL" id="VFR60694.1"/>
    </source>
</evidence>
<organism evidence="6">
    <name type="scientific">plant metagenome</name>
    <dbReference type="NCBI Taxonomy" id="1297885"/>
    <lineage>
        <taxon>unclassified sequences</taxon>
        <taxon>metagenomes</taxon>
        <taxon>organismal metagenomes</taxon>
    </lineage>
</organism>
<evidence type="ECO:0000313" key="5">
    <source>
        <dbReference type="EMBL" id="VFR88204.1"/>
    </source>
</evidence>
<dbReference type="EMBL" id="CAADIN010000010">
    <property type="protein sequence ID" value="VFR85014.1"/>
    <property type="molecule type" value="Genomic_DNA"/>
</dbReference>
<dbReference type="EMBL" id="CAADIK010000002">
    <property type="protein sequence ID" value="VFR60694.1"/>
    <property type="molecule type" value="Genomic_DNA"/>
</dbReference>
<gene>
    <name evidence="1" type="ORF">AMP9_3978</name>
    <name evidence="2" type="ORF">BRI9_4736</name>
    <name evidence="5" type="ORF">ISE1_3731</name>
    <name evidence="4" type="ORF">ISE2_3712</name>
    <name evidence="3" type="ORF">IVO3_4733</name>
    <name evidence="6" type="ORF">RAN7_4724</name>
</gene>